<gene>
    <name evidence="1" type="ORF">MMDA13_gp88</name>
</gene>
<keyword evidence="2" id="KW-1185">Reference proteome</keyword>
<protein>
    <submittedName>
        <fullName evidence="1">Putative Rz1 protein</fullName>
    </submittedName>
</protein>
<organism evidence="1 2">
    <name type="scientific">Sphingomonas phage vB_StuS_MMDA13</name>
    <dbReference type="NCBI Taxonomy" id="2686378"/>
    <lineage>
        <taxon>Viruses</taxon>
        <taxon>Duplodnaviria</taxon>
        <taxon>Heunggongvirae</taxon>
        <taxon>Uroviricota</taxon>
        <taxon>Caudoviricetes</taxon>
        <taxon>Queuovirinae</taxon>
        <taxon>Torvergatavirus</taxon>
        <taxon>Torvergatavirus MMDA13</taxon>
    </lineage>
</organism>
<proteinExistence type="predicted"/>
<name>A0A7G3PYH0_9CAUD</name>
<evidence type="ECO:0000313" key="1">
    <source>
        <dbReference type="EMBL" id="QHN69454.1"/>
    </source>
</evidence>
<dbReference type="PROSITE" id="PS51257">
    <property type="entry name" value="PROKAR_LIPOPROTEIN"/>
    <property type="match status" value="1"/>
</dbReference>
<sequence length="96" mass="10659">MLKVLTMCALSVAVSSCGNRVETRLAFPPVTDLQVDPEPPYPVEALEPGEAGAEAERKWHDEILAWGRKGWRQNARVCRWAVDLGLEVPQGYCGHE</sequence>
<dbReference type="EMBL" id="MN820898">
    <property type="protein sequence ID" value="QHN69454.1"/>
    <property type="molecule type" value="Genomic_DNA"/>
</dbReference>
<accession>A0A7G3PYH0</accession>
<reference evidence="1 2" key="1">
    <citation type="journal article" date="2020" name="Viruses">
        <title>Characterization of vB_StuS_MMDA13, a Newly Discovered Bacteriophage Infecting the Agar-Degrading Species Sphingomonas turrisvirgatae.</title>
        <authorList>
            <person name="Marmo P."/>
            <person name="Thaller M.C."/>
            <person name="Di Lallo G."/>
            <person name="Henrici De Angelis L."/>
            <person name="Poerio N."/>
            <person name="De Santis F."/>
            <person name="Fraziano M."/>
            <person name="Migliore L."/>
            <person name="D'Andrea M.M."/>
        </authorList>
    </citation>
    <scope>NUCLEOTIDE SEQUENCE [LARGE SCALE GENOMIC DNA]</scope>
</reference>
<dbReference type="Proteomes" id="UP000515820">
    <property type="component" value="Segment"/>
</dbReference>
<evidence type="ECO:0000313" key="2">
    <source>
        <dbReference type="Proteomes" id="UP000515820"/>
    </source>
</evidence>